<keyword evidence="3" id="KW-0645">Protease</keyword>
<evidence type="ECO:0000313" key="3">
    <source>
        <dbReference type="EMBL" id="SUH15463.1"/>
    </source>
</evidence>
<dbReference type="Pfam" id="PF01343">
    <property type="entry name" value="Peptidase_S49"/>
    <property type="match status" value="1"/>
</dbReference>
<keyword evidence="3" id="KW-0378">Hydrolase</keyword>
<comment type="similarity">
    <text evidence="1">Belongs to the peptidase S49 family.</text>
</comment>
<dbReference type="Gene3D" id="3.90.226.10">
    <property type="entry name" value="2-enoyl-CoA Hydratase, Chain A, domain 1"/>
    <property type="match status" value="1"/>
</dbReference>
<dbReference type="SUPFAM" id="SSF52096">
    <property type="entry name" value="ClpP/crotonase"/>
    <property type="match status" value="1"/>
</dbReference>
<organism evidence="3 4">
    <name type="scientific">Salmonella enterica I</name>
    <dbReference type="NCBI Taxonomy" id="59201"/>
    <lineage>
        <taxon>Bacteria</taxon>
        <taxon>Pseudomonadati</taxon>
        <taxon>Pseudomonadota</taxon>
        <taxon>Gammaproteobacteria</taxon>
        <taxon>Enterobacterales</taxon>
        <taxon>Enterobacteriaceae</taxon>
        <taxon>Salmonella</taxon>
    </lineage>
</organism>
<gene>
    <name evidence="3" type="primary">sohB_2</name>
    <name evidence="3" type="ORF">NCTC8258_03191</name>
</gene>
<evidence type="ECO:0000256" key="1">
    <source>
        <dbReference type="ARBA" id="ARBA00008683"/>
    </source>
</evidence>
<evidence type="ECO:0000313" key="4">
    <source>
        <dbReference type="Proteomes" id="UP000255509"/>
    </source>
</evidence>
<sequence length="69" mass="8013">MLGENTEEGRQKFREDLNETHHLFKEFVQRMRPALDIELVATGEHWYGQQALEKGLVDEINTSDEVILG</sequence>
<dbReference type="PANTHER" id="PTHR42987">
    <property type="entry name" value="PEPTIDASE S49"/>
    <property type="match status" value="1"/>
</dbReference>
<dbReference type="InterPro" id="IPR029045">
    <property type="entry name" value="ClpP/crotonase-like_dom_sf"/>
</dbReference>
<name>A0A379W9D7_SALET</name>
<protein>
    <submittedName>
        <fullName evidence="3">Putative protease sohB</fullName>
        <ecNumber evidence="3">3.4.21.-</ecNumber>
    </submittedName>
</protein>
<feature type="domain" description="Peptidase S49" evidence="2">
    <location>
        <begin position="3"/>
        <end position="67"/>
    </location>
</feature>
<dbReference type="InterPro" id="IPR002142">
    <property type="entry name" value="Peptidase_S49"/>
</dbReference>
<dbReference type="PANTHER" id="PTHR42987:SF4">
    <property type="entry name" value="PROTEASE SOHB-RELATED"/>
    <property type="match status" value="1"/>
</dbReference>
<dbReference type="AlphaFoldDB" id="A0A379W9D7"/>
<reference evidence="3 4" key="1">
    <citation type="submission" date="2018-06" db="EMBL/GenBank/DDBJ databases">
        <authorList>
            <consortium name="Pathogen Informatics"/>
            <person name="Doyle S."/>
        </authorList>
    </citation>
    <scope>NUCLEOTIDE SEQUENCE [LARGE SCALE GENOMIC DNA]</scope>
    <source>
        <strain evidence="3 4">NCTC8258</strain>
    </source>
</reference>
<accession>A0A379W9D7</accession>
<proteinExistence type="inferred from homology"/>
<dbReference type="EMBL" id="UGXS01000004">
    <property type="protein sequence ID" value="SUH15463.1"/>
    <property type="molecule type" value="Genomic_DNA"/>
</dbReference>
<dbReference type="GO" id="GO:0008233">
    <property type="term" value="F:peptidase activity"/>
    <property type="evidence" value="ECO:0007669"/>
    <property type="project" value="UniProtKB-KW"/>
</dbReference>
<dbReference type="EC" id="3.4.21.-" evidence="3"/>
<evidence type="ECO:0000259" key="2">
    <source>
        <dbReference type="Pfam" id="PF01343"/>
    </source>
</evidence>
<dbReference type="GO" id="GO:0006508">
    <property type="term" value="P:proteolysis"/>
    <property type="evidence" value="ECO:0007669"/>
    <property type="project" value="UniProtKB-KW"/>
</dbReference>
<dbReference type="Proteomes" id="UP000255509">
    <property type="component" value="Unassembled WGS sequence"/>
</dbReference>